<feature type="transmembrane region" description="Helical" evidence="1">
    <location>
        <begin position="147"/>
        <end position="169"/>
    </location>
</feature>
<dbReference type="EMBL" id="UINC01001475">
    <property type="protein sequence ID" value="SUZ81617.1"/>
    <property type="molecule type" value="Genomic_DNA"/>
</dbReference>
<feature type="transmembrane region" description="Helical" evidence="1">
    <location>
        <begin position="53"/>
        <end position="71"/>
    </location>
</feature>
<feature type="transmembrane region" description="Helical" evidence="1">
    <location>
        <begin position="102"/>
        <end position="127"/>
    </location>
</feature>
<reference evidence="2" key="1">
    <citation type="submission" date="2018-05" db="EMBL/GenBank/DDBJ databases">
        <authorList>
            <person name="Lanie J.A."/>
            <person name="Ng W.-L."/>
            <person name="Kazmierczak K.M."/>
            <person name="Andrzejewski T.M."/>
            <person name="Davidsen T.M."/>
            <person name="Wayne K.J."/>
            <person name="Tettelin H."/>
            <person name="Glass J.I."/>
            <person name="Rusch D."/>
            <person name="Podicherti R."/>
            <person name="Tsui H.-C.T."/>
            <person name="Winkler M.E."/>
        </authorList>
    </citation>
    <scope>NUCLEOTIDE SEQUENCE</scope>
</reference>
<evidence type="ECO:0000313" key="2">
    <source>
        <dbReference type="EMBL" id="SUZ81617.1"/>
    </source>
</evidence>
<accession>A0A381QUZ9</accession>
<feature type="transmembrane region" description="Helical" evidence="1">
    <location>
        <begin position="189"/>
        <end position="211"/>
    </location>
</feature>
<name>A0A381QUZ9_9ZZZZ</name>
<gene>
    <name evidence="2" type="ORF">METZ01_LOCUS34471</name>
</gene>
<sequence length="250" mass="28739">MGFAFVYPFFLWITPLKTIDNGFYRFNLGMCCIVGAIGGTTFHFLNPDFVSEIYLWVWFGAIMSITAIYWNSNHINNIVITSISIFGIVTMIQVVNNLTPDFYSYGVWFIVLLGSAITAAVFFAMILGHWYLNVVALPIKLLKKATLVMWVLLFIRTIWDVFFISIDSFVDSFGISHRLWVYMLQFEGFLLLVAFFMGNIVPIVLNIFIWNTLKLQATQSATGLLYISVLSILFGDLLYKYYLLQYGFLL</sequence>
<organism evidence="2">
    <name type="scientific">marine metagenome</name>
    <dbReference type="NCBI Taxonomy" id="408172"/>
    <lineage>
        <taxon>unclassified sequences</taxon>
        <taxon>metagenomes</taxon>
        <taxon>ecological metagenomes</taxon>
    </lineage>
</organism>
<feature type="transmembrane region" description="Helical" evidence="1">
    <location>
        <begin position="223"/>
        <end position="242"/>
    </location>
</feature>
<keyword evidence="1" id="KW-0812">Transmembrane</keyword>
<keyword evidence="1" id="KW-0472">Membrane</keyword>
<protein>
    <submittedName>
        <fullName evidence="2">Uncharacterized protein</fullName>
    </submittedName>
</protein>
<keyword evidence="1" id="KW-1133">Transmembrane helix</keyword>
<proteinExistence type="predicted"/>
<feature type="transmembrane region" description="Helical" evidence="1">
    <location>
        <begin position="26"/>
        <end position="47"/>
    </location>
</feature>
<feature type="transmembrane region" description="Helical" evidence="1">
    <location>
        <begin position="78"/>
        <end position="96"/>
    </location>
</feature>
<dbReference type="AlphaFoldDB" id="A0A381QUZ9"/>
<evidence type="ECO:0000256" key="1">
    <source>
        <dbReference type="SAM" id="Phobius"/>
    </source>
</evidence>